<proteinExistence type="predicted"/>
<evidence type="ECO:0000313" key="2">
    <source>
        <dbReference type="EMBL" id="NDJ19039.1"/>
    </source>
</evidence>
<dbReference type="SUPFAM" id="SSF81301">
    <property type="entry name" value="Nucleotidyltransferase"/>
    <property type="match status" value="1"/>
</dbReference>
<dbReference type="RefSeq" id="WP_162424566.1">
    <property type="nucleotide sequence ID" value="NZ_WVIE01000023.1"/>
</dbReference>
<dbReference type="CDD" id="cd05403">
    <property type="entry name" value="NT_KNTase_like"/>
    <property type="match status" value="1"/>
</dbReference>
<dbReference type="Pfam" id="PF18765">
    <property type="entry name" value="Polbeta"/>
    <property type="match status" value="1"/>
</dbReference>
<evidence type="ECO:0000313" key="3">
    <source>
        <dbReference type="Proteomes" id="UP000646053"/>
    </source>
</evidence>
<organism evidence="2 3">
    <name type="scientific">Myxacorys almedinensis A</name>
    <dbReference type="NCBI Taxonomy" id="2690445"/>
    <lineage>
        <taxon>Bacteria</taxon>
        <taxon>Bacillati</taxon>
        <taxon>Cyanobacteriota</taxon>
        <taxon>Cyanophyceae</taxon>
        <taxon>Leptolyngbyales</taxon>
        <taxon>Leptolyngbyaceae</taxon>
        <taxon>Myxacorys</taxon>
        <taxon>Myxacorys almedinensis</taxon>
    </lineage>
</organism>
<protein>
    <submittedName>
        <fullName evidence="2">DUF433 domain-containing protein</fullName>
    </submittedName>
</protein>
<comment type="caution">
    <text evidence="2">The sequence shown here is derived from an EMBL/GenBank/DDBJ whole genome shotgun (WGS) entry which is preliminary data.</text>
</comment>
<dbReference type="AlphaFoldDB" id="A0A8J8CJW0"/>
<dbReference type="PANTHER" id="PTHR34849:SF3">
    <property type="entry name" value="SSR2962 PROTEIN"/>
    <property type="match status" value="1"/>
</dbReference>
<dbReference type="InterPro" id="IPR036388">
    <property type="entry name" value="WH-like_DNA-bd_sf"/>
</dbReference>
<evidence type="ECO:0000259" key="1">
    <source>
        <dbReference type="Pfam" id="PF18765"/>
    </source>
</evidence>
<sequence length="224" mass="26408">MNEQTLLKRITIDRKILNGKPAIRERLTVERALELLATGETFETIVESYPWLEREDLQACLVYARQLVLQEQAKPSYQQPQTLEDLIELVPQILEQVPYLKLLVLFGSRARGDHDANSDWDFAFLCDEERRKEYEKGGFDFLRIWGVLQQVYKLGDDQIDAIDMKECSDVLAHNIAKDGQILYELEPGEFERFQQQKLMSKEQLKIFRQQQREMIQSTLEKLKR</sequence>
<dbReference type="SUPFAM" id="SSF46689">
    <property type="entry name" value="Homeodomain-like"/>
    <property type="match status" value="1"/>
</dbReference>
<dbReference type="InterPro" id="IPR043519">
    <property type="entry name" value="NT_sf"/>
</dbReference>
<dbReference type="InterPro" id="IPR009057">
    <property type="entry name" value="Homeodomain-like_sf"/>
</dbReference>
<dbReference type="Proteomes" id="UP000646053">
    <property type="component" value="Unassembled WGS sequence"/>
</dbReference>
<dbReference type="Pfam" id="PF04255">
    <property type="entry name" value="DUF433"/>
    <property type="match status" value="1"/>
</dbReference>
<dbReference type="InterPro" id="IPR007367">
    <property type="entry name" value="DUF433"/>
</dbReference>
<keyword evidence="3" id="KW-1185">Reference proteome</keyword>
<name>A0A8J8CJW0_9CYAN</name>
<dbReference type="InterPro" id="IPR041633">
    <property type="entry name" value="Polbeta"/>
</dbReference>
<gene>
    <name evidence="2" type="ORF">GS601_17395</name>
</gene>
<accession>A0A8J8CJW0</accession>
<reference evidence="2" key="1">
    <citation type="submission" date="2019-12" db="EMBL/GenBank/DDBJ databases">
        <title>High-Quality draft genome sequences of three cyanobacteria isolated from the limestone walls of the Old Cathedral of Coimbra.</title>
        <authorList>
            <person name="Tiago I."/>
            <person name="Soares F."/>
            <person name="Portugal A."/>
        </authorList>
    </citation>
    <scope>NUCLEOTIDE SEQUENCE</scope>
    <source>
        <strain evidence="2">A</strain>
    </source>
</reference>
<feature type="domain" description="Polymerase beta nucleotidyltransferase" evidence="1">
    <location>
        <begin position="92"/>
        <end position="184"/>
    </location>
</feature>
<dbReference type="Gene3D" id="1.10.10.10">
    <property type="entry name" value="Winged helix-like DNA-binding domain superfamily/Winged helix DNA-binding domain"/>
    <property type="match status" value="1"/>
</dbReference>
<dbReference type="PANTHER" id="PTHR34849">
    <property type="entry name" value="SSL5025 PROTEIN"/>
    <property type="match status" value="1"/>
</dbReference>
<dbReference type="EMBL" id="WVIE01000023">
    <property type="protein sequence ID" value="NDJ19039.1"/>
    <property type="molecule type" value="Genomic_DNA"/>
</dbReference>
<dbReference type="Gene3D" id="3.30.460.10">
    <property type="entry name" value="Beta Polymerase, domain 2"/>
    <property type="match status" value="1"/>
</dbReference>
<dbReference type="NCBIfam" id="NF047752">
    <property type="entry name" value="MntA_antitoxin"/>
    <property type="match status" value="1"/>
</dbReference>